<dbReference type="STRING" id="747725.A0A168MM49"/>
<dbReference type="AlphaFoldDB" id="A0A168MM49"/>
<comment type="caution">
    <text evidence="1">The sequence shown here is derived from an EMBL/GenBank/DDBJ whole genome shotgun (WGS) entry which is preliminary data.</text>
</comment>
<name>A0A168MM49_MUCCL</name>
<evidence type="ECO:0000313" key="2">
    <source>
        <dbReference type="Proteomes" id="UP000077051"/>
    </source>
</evidence>
<dbReference type="SUPFAM" id="SSF56672">
    <property type="entry name" value="DNA/RNA polymerases"/>
    <property type="match status" value="2"/>
</dbReference>
<gene>
    <name evidence="1" type="ORF">MUCCIDRAFT_108969</name>
</gene>
<sequence length="446" mass="49222">MTLSSEVEITHTFLVMKTCKTPLILGMDFLKLASCRPDAVQGILEFTAADGTKFAVDTFDGDGMLKEIGMIPEGAVPEDPETLIIPVLLLEQNAINDKLQDVKLNETMEFGPGETTMLPLKIAAEAARWNKNKAIQPDGALAHALAILNTSNATVTLNQGTLLGKLYLASSIPDEVELIDTFDDVMEHLMTIYHHGDAMKEGPSLFEGPIKVKDGAVPVKVPPRMIPHAANEWFKGYVEQLLEVGLIEPCTGPWAAAVVLVPSNAEDRAPRRRRVREMKSTPKIKMNANGKALTVYTMRIEEAGEDITEEEASSSYELLTRQWTEGEVANQSYRVEDIDGRNQEVTSDSPTIEAGKKDPYRVCVNYKPVNKAMVDSGYPIPNINFLFTLLKDAKKVSEPQWLRMFNGTVSVNKVTDGYEAVTLGLASTDGRYLLRGPPQDIHLLHR</sequence>
<dbReference type="OrthoDB" id="4488294at2759"/>
<reference evidence="1 2" key="1">
    <citation type="submission" date="2015-06" db="EMBL/GenBank/DDBJ databases">
        <title>Expansion of signal transduction pathways in fungi by whole-genome duplication.</title>
        <authorList>
            <consortium name="DOE Joint Genome Institute"/>
            <person name="Corrochano L.M."/>
            <person name="Kuo A."/>
            <person name="Marcet-Houben M."/>
            <person name="Polaino S."/>
            <person name="Salamov A."/>
            <person name="Villalobos J.M."/>
            <person name="Alvarez M.I."/>
            <person name="Avalos J."/>
            <person name="Benito E.P."/>
            <person name="Benoit I."/>
            <person name="Burger G."/>
            <person name="Camino L.P."/>
            <person name="Canovas D."/>
            <person name="Cerda-Olmedo E."/>
            <person name="Cheng J.-F."/>
            <person name="Dominguez A."/>
            <person name="Elias M."/>
            <person name="Eslava A.P."/>
            <person name="Glaser F."/>
            <person name="Grimwood J."/>
            <person name="Gutierrez G."/>
            <person name="Heitman J."/>
            <person name="Henrissat B."/>
            <person name="Iturriaga E.A."/>
            <person name="Lang B.F."/>
            <person name="Lavin J.L."/>
            <person name="Lee S."/>
            <person name="Li W."/>
            <person name="Lindquist E."/>
            <person name="Lopez-Garcia S."/>
            <person name="Luque E.M."/>
            <person name="Marcos A.T."/>
            <person name="Martin J."/>
            <person name="Mccluskey K."/>
            <person name="Medina H.R."/>
            <person name="Miralles-Duran A."/>
            <person name="Miyazaki A."/>
            <person name="Munoz-Torres E."/>
            <person name="Oguiza J.A."/>
            <person name="Ohm R."/>
            <person name="Olmedo M."/>
            <person name="Orejas M."/>
            <person name="Ortiz-Castellanos L."/>
            <person name="Pisabarro A.G."/>
            <person name="Rodriguez-Romero J."/>
            <person name="Ruiz-Herrera J."/>
            <person name="Ruiz-Vazquez R."/>
            <person name="Sanz C."/>
            <person name="Schackwitz W."/>
            <person name="Schmutz J."/>
            <person name="Shahriari M."/>
            <person name="Shelest E."/>
            <person name="Silva-Franco F."/>
            <person name="Soanes D."/>
            <person name="Syed K."/>
            <person name="Tagua V.G."/>
            <person name="Talbot N.J."/>
            <person name="Thon M."/>
            <person name="De Vries R.P."/>
            <person name="Wiebenga A."/>
            <person name="Yadav J.S."/>
            <person name="Braun E.L."/>
            <person name="Baker S."/>
            <person name="Garre V."/>
            <person name="Horwitz B."/>
            <person name="Torres-Martinez S."/>
            <person name="Idnurm A."/>
            <person name="Herrera-Estrella A."/>
            <person name="Gabaldon T."/>
            <person name="Grigoriev I.V."/>
        </authorList>
    </citation>
    <scope>NUCLEOTIDE SEQUENCE [LARGE SCALE GENOMIC DNA]</scope>
    <source>
        <strain evidence="1 2">CBS 277.49</strain>
    </source>
</reference>
<accession>A0A168MM49</accession>
<dbReference type="Gene3D" id="3.10.10.10">
    <property type="entry name" value="HIV Type 1 Reverse Transcriptase, subunit A, domain 1"/>
    <property type="match status" value="2"/>
</dbReference>
<dbReference type="VEuPathDB" id="FungiDB:MUCCIDRAFT_108969"/>
<dbReference type="Proteomes" id="UP000077051">
    <property type="component" value="Unassembled WGS sequence"/>
</dbReference>
<evidence type="ECO:0000313" key="1">
    <source>
        <dbReference type="EMBL" id="OAD05121.1"/>
    </source>
</evidence>
<dbReference type="InterPro" id="IPR051320">
    <property type="entry name" value="Viral_Replic_Matur_Polypro"/>
</dbReference>
<dbReference type="PANTHER" id="PTHR33064">
    <property type="entry name" value="POL PROTEIN"/>
    <property type="match status" value="1"/>
</dbReference>
<dbReference type="InterPro" id="IPR043502">
    <property type="entry name" value="DNA/RNA_pol_sf"/>
</dbReference>
<dbReference type="Gene3D" id="3.30.70.270">
    <property type="match status" value="1"/>
</dbReference>
<keyword evidence="2" id="KW-1185">Reference proteome</keyword>
<protein>
    <submittedName>
        <fullName evidence="1">Uncharacterized protein</fullName>
    </submittedName>
</protein>
<dbReference type="EMBL" id="AMYB01000003">
    <property type="protein sequence ID" value="OAD05121.1"/>
    <property type="molecule type" value="Genomic_DNA"/>
</dbReference>
<organism evidence="1 2">
    <name type="scientific">Mucor lusitanicus CBS 277.49</name>
    <dbReference type="NCBI Taxonomy" id="747725"/>
    <lineage>
        <taxon>Eukaryota</taxon>
        <taxon>Fungi</taxon>
        <taxon>Fungi incertae sedis</taxon>
        <taxon>Mucoromycota</taxon>
        <taxon>Mucoromycotina</taxon>
        <taxon>Mucoromycetes</taxon>
        <taxon>Mucorales</taxon>
        <taxon>Mucorineae</taxon>
        <taxon>Mucoraceae</taxon>
        <taxon>Mucor</taxon>
    </lineage>
</organism>
<proteinExistence type="predicted"/>
<dbReference type="PANTHER" id="PTHR33064:SF37">
    <property type="entry name" value="RIBONUCLEASE H"/>
    <property type="match status" value="1"/>
</dbReference>
<dbReference type="InterPro" id="IPR043128">
    <property type="entry name" value="Rev_trsase/Diguanyl_cyclase"/>
</dbReference>